<gene>
    <name evidence="1" type="ORF">I79_006688</name>
</gene>
<proteinExistence type="predicted"/>
<dbReference type="EMBL" id="JH000211">
    <property type="protein sequence ID" value="EGV92224.1"/>
    <property type="molecule type" value="Genomic_DNA"/>
</dbReference>
<evidence type="ECO:0000313" key="1">
    <source>
        <dbReference type="EMBL" id="EGV92224.1"/>
    </source>
</evidence>
<accession>G3H8I6</accession>
<dbReference type="InParanoid" id="G3H8I6"/>
<sequence>MLKTSYPNEFLILGGKQETSDQHYNSFRLGTDSDNHSKDTANLVPMTITSNKEMANKIYVNAKQRKIFSGFCQHYLSPRRLQFEILKTDS</sequence>
<reference evidence="2" key="1">
    <citation type="journal article" date="2011" name="Nat. Biotechnol.">
        <title>The genomic sequence of the Chinese hamster ovary (CHO)-K1 cell line.</title>
        <authorList>
            <person name="Xu X."/>
            <person name="Nagarajan H."/>
            <person name="Lewis N.E."/>
            <person name="Pan S."/>
            <person name="Cai Z."/>
            <person name="Liu X."/>
            <person name="Chen W."/>
            <person name="Xie M."/>
            <person name="Wang W."/>
            <person name="Hammond S."/>
            <person name="Andersen M.R."/>
            <person name="Neff N."/>
            <person name="Passarelli B."/>
            <person name="Koh W."/>
            <person name="Fan H.C."/>
            <person name="Wang J."/>
            <person name="Gui Y."/>
            <person name="Lee K.H."/>
            <person name="Betenbaugh M.J."/>
            <person name="Quake S.R."/>
            <person name="Famili I."/>
            <person name="Palsson B.O."/>
            <person name="Wang J."/>
        </authorList>
    </citation>
    <scope>NUCLEOTIDE SEQUENCE [LARGE SCALE GENOMIC DNA]</scope>
    <source>
        <strain evidence="2">CHO K1 cell line</strain>
    </source>
</reference>
<name>G3H8I6_CRIGR</name>
<evidence type="ECO:0000313" key="2">
    <source>
        <dbReference type="Proteomes" id="UP000001075"/>
    </source>
</evidence>
<protein>
    <submittedName>
        <fullName evidence="1">Uncharacterized protein</fullName>
    </submittedName>
</protein>
<dbReference type="Proteomes" id="UP000001075">
    <property type="component" value="Unassembled WGS sequence"/>
</dbReference>
<organism evidence="1 2">
    <name type="scientific">Cricetulus griseus</name>
    <name type="common">Chinese hamster</name>
    <name type="synonym">Cricetulus barabensis griseus</name>
    <dbReference type="NCBI Taxonomy" id="10029"/>
    <lineage>
        <taxon>Eukaryota</taxon>
        <taxon>Metazoa</taxon>
        <taxon>Chordata</taxon>
        <taxon>Craniata</taxon>
        <taxon>Vertebrata</taxon>
        <taxon>Euteleostomi</taxon>
        <taxon>Mammalia</taxon>
        <taxon>Eutheria</taxon>
        <taxon>Euarchontoglires</taxon>
        <taxon>Glires</taxon>
        <taxon>Rodentia</taxon>
        <taxon>Myomorpha</taxon>
        <taxon>Muroidea</taxon>
        <taxon>Cricetidae</taxon>
        <taxon>Cricetinae</taxon>
        <taxon>Cricetulus</taxon>
    </lineage>
</organism>
<dbReference type="AlphaFoldDB" id="G3H8I6"/>